<dbReference type="Gene3D" id="3.40.1780.10">
    <property type="entry name" value="QueA-like"/>
    <property type="match status" value="1"/>
</dbReference>
<dbReference type="GO" id="GO:0008616">
    <property type="term" value="P:tRNA queuosine(34) biosynthetic process"/>
    <property type="evidence" value="ECO:0007669"/>
    <property type="project" value="UniProtKB-UniRule"/>
</dbReference>
<keyword evidence="5 13" id="KW-0808">Transferase</keyword>
<dbReference type="InterPro" id="IPR036100">
    <property type="entry name" value="QueA_sf"/>
</dbReference>
<dbReference type="UniPathway" id="UPA00392"/>
<evidence type="ECO:0000256" key="9">
    <source>
        <dbReference type="ARBA" id="ARBA00061210"/>
    </source>
</evidence>
<dbReference type="FunFam" id="2.40.10.240:FF:000002">
    <property type="entry name" value="S-adenosylmethionine:tRNA ribosyltransferase-isomerase"/>
    <property type="match status" value="1"/>
</dbReference>
<dbReference type="GO" id="GO:0051075">
    <property type="term" value="F:S-adenosylmethionine:tRNA ribosyltransferase-isomerase activity"/>
    <property type="evidence" value="ECO:0007669"/>
    <property type="project" value="UniProtKB-EC"/>
</dbReference>
<comment type="pathway">
    <text evidence="2 13">tRNA modification; tRNA-queuosine biosynthesis.</text>
</comment>
<evidence type="ECO:0000256" key="7">
    <source>
        <dbReference type="ARBA" id="ARBA00022785"/>
    </source>
</evidence>
<keyword evidence="4 13" id="KW-0963">Cytoplasm</keyword>
<keyword evidence="7 13" id="KW-0671">Queuosine biosynthesis</keyword>
<comment type="subunit">
    <text evidence="3 13">Monomer.</text>
</comment>
<evidence type="ECO:0000256" key="5">
    <source>
        <dbReference type="ARBA" id="ARBA00022679"/>
    </source>
</evidence>
<evidence type="ECO:0000256" key="11">
    <source>
        <dbReference type="ARBA" id="ARBA00069325"/>
    </source>
</evidence>
<dbReference type="HAMAP" id="MF_00113">
    <property type="entry name" value="QueA"/>
    <property type="match status" value="1"/>
</dbReference>
<evidence type="ECO:0000313" key="15">
    <source>
        <dbReference type="Proteomes" id="UP000190657"/>
    </source>
</evidence>
<evidence type="ECO:0000256" key="1">
    <source>
        <dbReference type="ARBA" id="ARBA00004496"/>
    </source>
</evidence>
<dbReference type="PANTHER" id="PTHR30307">
    <property type="entry name" value="S-ADENOSYLMETHIONINE:TRNA RIBOSYLTRANSFERASE-ISOMERASE"/>
    <property type="match status" value="1"/>
</dbReference>
<protein>
    <recommendedName>
        <fullName evidence="11 13">S-adenosylmethionine:tRNA ribosyltransferase-isomerase</fullName>
        <ecNumber evidence="10 13">2.4.99.17</ecNumber>
    </recommendedName>
    <alternativeName>
        <fullName evidence="12 13">Queuosine biosynthesis protein QueA</fullName>
    </alternativeName>
</protein>
<evidence type="ECO:0000256" key="6">
    <source>
        <dbReference type="ARBA" id="ARBA00022691"/>
    </source>
</evidence>
<dbReference type="FunFam" id="3.40.1780.10:FF:000001">
    <property type="entry name" value="S-adenosylmethionine:tRNA ribosyltransferase-isomerase"/>
    <property type="match status" value="1"/>
</dbReference>
<evidence type="ECO:0000256" key="8">
    <source>
        <dbReference type="ARBA" id="ARBA00052751"/>
    </source>
</evidence>
<dbReference type="EC" id="2.4.99.17" evidence="10 13"/>
<accession>A0A1T4LTC4</accession>
<dbReference type="OrthoDB" id="9805933at2"/>
<name>A0A1T4LTC4_9FIRM</name>
<evidence type="ECO:0000256" key="12">
    <source>
        <dbReference type="ARBA" id="ARBA00076160"/>
    </source>
</evidence>
<evidence type="ECO:0000256" key="3">
    <source>
        <dbReference type="ARBA" id="ARBA00011245"/>
    </source>
</evidence>
<dbReference type="RefSeq" id="WP_078768485.1">
    <property type="nucleotide sequence ID" value="NZ_FUWW01000009.1"/>
</dbReference>
<dbReference type="InterPro" id="IPR003699">
    <property type="entry name" value="QueA"/>
</dbReference>
<dbReference type="InterPro" id="IPR042119">
    <property type="entry name" value="QueA_dom2"/>
</dbReference>
<comment type="subcellular location">
    <subcellularLocation>
        <location evidence="1 13">Cytoplasm</location>
    </subcellularLocation>
</comment>
<dbReference type="NCBIfam" id="TIGR00113">
    <property type="entry name" value="queA"/>
    <property type="match status" value="1"/>
</dbReference>
<sequence>MKTSDFYYDLPQELIAQTPMEPRDMSRLMVIDKNTGEIEHKIFKDLIDYLRPGDCLILNDTRVIPARIYGVKKETGAVVEFLLLKQSENNVWECLCKPGKRAKVGTSFVFGDGIVECEVVDVTDDGNRKVQFKCDSKEIYTILDKIGKMPLPPYITEELKNGELYQTVYSKELGSAAAPTAGLHFTEEMLKKIEEKGIKIGYVTLHVGLGTFRPVKVDDVKNHKMHSEHYHISKETADLINDTKKNGGRVIAVGTTSTRTLESVATKNGCICEDEDDTSIFIYPGYEFKCIDGLVTNFHLPESTLIMLISAFAGYDNVMNAYKIAVDEKYRFFSFGDACFFTDIK</sequence>
<dbReference type="GO" id="GO:0005737">
    <property type="term" value="C:cytoplasm"/>
    <property type="evidence" value="ECO:0007669"/>
    <property type="project" value="UniProtKB-SubCell"/>
</dbReference>
<dbReference type="Gene3D" id="2.40.10.240">
    <property type="entry name" value="QueA-like"/>
    <property type="match status" value="1"/>
</dbReference>
<gene>
    <name evidence="13" type="primary">queA</name>
    <name evidence="14" type="ORF">SAMN02745114_01006</name>
</gene>
<evidence type="ECO:0000256" key="10">
    <source>
        <dbReference type="ARBA" id="ARBA00066503"/>
    </source>
</evidence>
<proteinExistence type="inferred from homology"/>
<reference evidence="14 15" key="1">
    <citation type="submission" date="2017-02" db="EMBL/GenBank/DDBJ databases">
        <authorList>
            <person name="Peterson S.W."/>
        </authorList>
    </citation>
    <scope>NUCLEOTIDE SEQUENCE [LARGE SCALE GENOMIC DNA]</scope>
    <source>
        <strain evidence="14 15">ATCC 51222</strain>
    </source>
</reference>
<comment type="function">
    <text evidence="13">Transfers and isomerizes the ribose moiety from AdoMet to the 7-aminomethyl group of 7-deazaguanine (preQ1-tRNA) to give epoxyqueuosine (oQ-tRNA).</text>
</comment>
<dbReference type="SUPFAM" id="SSF111337">
    <property type="entry name" value="QueA-like"/>
    <property type="match status" value="1"/>
</dbReference>
<dbReference type="InterPro" id="IPR042118">
    <property type="entry name" value="QueA_dom1"/>
</dbReference>
<keyword evidence="14" id="KW-0413">Isomerase</keyword>
<organism evidence="14 15">
    <name type="scientific">Eubacterium coprostanoligenes</name>
    <dbReference type="NCBI Taxonomy" id="290054"/>
    <lineage>
        <taxon>Bacteria</taxon>
        <taxon>Bacillati</taxon>
        <taxon>Bacillota</taxon>
        <taxon>Clostridia</taxon>
        <taxon>Eubacteriales</taxon>
        <taxon>Eubacteriaceae</taxon>
        <taxon>Eubacterium</taxon>
    </lineage>
</organism>
<dbReference type="Proteomes" id="UP000190657">
    <property type="component" value="Unassembled WGS sequence"/>
</dbReference>
<dbReference type="PANTHER" id="PTHR30307:SF0">
    <property type="entry name" value="S-ADENOSYLMETHIONINE:TRNA RIBOSYLTRANSFERASE-ISOMERASE"/>
    <property type="match status" value="1"/>
</dbReference>
<dbReference type="EMBL" id="FUWW01000009">
    <property type="protein sequence ID" value="SJZ57788.1"/>
    <property type="molecule type" value="Genomic_DNA"/>
</dbReference>
<evidence type="ECO:0000313" key="14">
    <source>
        <dbReference type="EMBL" id="SJZ57788.1"/>
    </source>
</evidence>
<dbReference type="AlphaFoldDB" id="A0A1T4LTC4"/>
<evidence type="ECO:0000256" key="13">
    <source>
        <dbReference type="HAMAP-Rule" id="MF_00113"/>
    </source>
</evidence>
<dbReference type="STRING" id="290054.SAMN02745114_01006"/>
<keyword evidence="6 13" id="KW-0949">S-adenosyl-L-methionine</keyword>
<comment type="similarity">
    <text evidence="9 13">Belongs to the QueA family.</text>
</comment>
<comment type="catalytic activity">
    <reaction evidence="8 13">
        <text>7-aminomethyl-7-carbaguanosine(34) in tRNA + S-adenosyl-L-methionine = epoxyqueuosine(34) in tRNA + adenine + L-methionine + 2 H(+)</text>
        <dbReference type="Rhea" id="RHEA:32155"/>
        <dbReference type="Rhea" id="RHEA-COMP:10342"/>
        <dbReference type="Rhea" id="RHEA-COMP:18582"/>
        <dbReference type="ChEBI" id="CHEBI:15378"/>
        <dbReference type="ChEBI" id="CHEBI:16708"/>
        <dbReference type="ChEBI" id="CHEBI:57844"/>
        <dbReference type="ChEBI" id="CHEBI:59789"/>
        <dbReference type="ChEBI" id="CHEBI:82833"/>
        <dbReference type="ChEBI" id="CHEBI:194443"/>
        <dbReference type="EC" id="2.4.99.17"/>
    </reaction>
</comment>
<evidence type="ECO:0000256" key="2">
    <source>
        <dbReference type="ARBA" id="ARBA00004691"/>
    </source>
</evidence>
<evidence type="ECO:0000256" key="4">
    <source>
        <dbReference type="ARBA" id="ARBA00022490"/>
    </source>
</evidence>
<dbReference type="Pfam" id="PF02547">
    <property type="entry name" value="Queuosine_synth"/>
    <property type="match status" value="1"/>
</dbReference>
<keyword evidence="15" id="KW-1185">Reference proteome</keyword>
<dbReference type="NCBIfam" id="NF001140">
    <property type="entry name" value="PRK00147.1"/>
    <property type="match status" value="1"/>
</dbReference>